<dbReference type="Gene3D" id="1.10.287.110">
    <property type="entry name" value="DnaJ domain"/>
    <property type="match status" value="1"/>
</dbReference>
<evidence type="ECO:0000313" key="5">
    <source>
        <dbReference type="Proteomes" id="UP001498398"/>
    </source>
</evidence>
<dbReference type="Proteomes" id="UP001498398">
    <property type="component" value="Unassembled WGS sequence"/>
</dbReference>
<dbReference type="PROSITE" id="PS50076">
    <property type="entry name" value="DNAJ_2"/>
    <property type="match status" value="1"/>
</dbReference>
<dbReference type="PROSITE" id="PS00636">
    <property type="entry name" value="DNAJ_1"/>
    <property type="match status" value="1"/>
</dbReference>
<comment type="caution">
    <text evidence="4">The sequence shown here is derived from an EMBL/GenBank/DDBJ whole genome shotgun (WGS) entry which is preliminary data.</text>
</comment>
<protein>
    <recommendedName>
        <fullName evidence="3">J domain-containing protein</fullName>
    </recommendedName>
</protein>
<feature type="compositionally biased region" description="Basic and acidic residues" evidence="2">
    <location>
        <begin position="172"/>
        <end position="193"/>
    </location>
</feature>
<dbReference type="InterPro" id="IPR036869">
    <property type="entry name" value="J_dom_sf"/>
</dbReference>
<reference evidence="4 5" key="1">
    <citation type="submission" date="2024-01" db="EMBL/GenBank/DDBJ databases">
        <title>A draft genome for the cacao thread blight pathogen Marasmiellus scandens.</title>
        <authorList>
            <person name="Baruah I.K."/>
            <person name="Leung J."/>
            <person name="Bukari Y."/>
            <person name="Amoako-Attah I."/>
            <person name="Meinhardt L.W."/>
            <person name="Bailey B.A."/>
            <person name="Cohen S.P."/>
        </authorList>
    </citation>
    <scope>NUCLEOTIDE SEQUENCE [LARGE SCALE GENOMIC DNA]</scope>
    <source>
        <strain evidence="4 5">GH-19</strain>
    </source>
</reference>
<gene>
    <name evidence="4" type="ORF">VKT23_013447</name>
</gene>
<dbReference type="SMART" id="SM00271">
    <property type="entry name" value="DnaJ"/>
    <property type="match status" value="1"/>
</dbReference>
<feature type="compositionally biased region" description="Polar residues" evidence="2">
    <location>
        <begin position="89"/>
        <end position="99"/>
    </location>
</feature>
<feature type="region of interest" description="Disordered" evidence="2">
    <location>
        <begin position="85"/>
        <end position="109"/>
    </location>
</feature>
<feature type="compositionally biased region" description="Polar residues" evidence="2">
    <location>
        <begin position="125"/>
        <end position="141"/>
    </location>
</feature>
<evidence type="ECO:0000313" key="4">
    <source>
        <dbReference type="EMBL" id="KAK7449304.1"/>
    </source>
</evidence>
<evidence type="ECO:0000256" key="2">
    <source>
        <dbReference type="SAM" id="MobiDB-lite"/>
    </source>
</evidence>
<keyword evidence="5" id="KW-1185">Reference proteome</keyword>
<dbReference type="PANTHER" id="PTHR44145">
    <property type="entry name" value="DNAJ HOMOLOG SUBFAMILY A MEMBER 3, MITOCHONDRIAL"/>
    <property type="match status" value="1"/>
</dbReference>
<evidence type="ECO:0000259" key="3">
    <source>
        <dbReference type="PROSITE" id="PS50076"/>
    </source>
</evidence>
<feature type="compositionally biased region" description="Basic and acidic residues" evidence="2">
    <location>
        <begin position="256"/>
        <end position="271"/>
    </location>
</feature>
<keyword evidence="1" id="KW-0143">Chaperone</keyword>
<dbReference type="InterPro" id="IPR051938">
    <property type="entry name" value="Apopto_cytoskel_mod"/>
</dbReference>
<feature type="region of interest" description="Disordered" evidence="2">
    <location>
        <begin position="237"/>
        <end position="271"/>
    </location>
</feature>
<feature type="domain" description="J" evidence="3">
    <location>
        <begin position="24"/>
        <end position="88"/>
    </location>
</feature>
<sequence>MLRSTYSRVRLSARFFSNSIVRYNHYKTLGVSPEASKAQIKSHFYQLSKKHHPDVSKDPKSREVFNAVSEAYSVLSDDRQRRAYDRKLQSQGHGSQTHNDPAGAYNGEWSAHRRRPGATYAWQRPNRTSSQSHHPNANSTWRPPPNSFGTGSHAHHHPHPHMHYDPSSFQHVQDKSAFKRRSEAFHREREKVEGISGTIRALQVMFAIMFLGMLFAPPDSSSRSGKSYTDRKIFMSASTVTAKSPTSSSDDDNLDTVDHDGRFSHHEKSRS</sequence>
<dbReference type="EMBL" id="JBANRG010000036">
    <property type="protein sequence ID" value="KAK7449304.1"/>
    <property type="molecule type" value="Genomic_DNA"/>
</dbReference>
<dbReference type="SUPFAM" id="SSF46565">
    <property type="entry name" value="Chaperone J-domain"/>
    <property type="match status" value="1"/>
</dbReference>
<feature type="compositionally biased region" description="Polar residues" evidence="2">
    <location>
        <begin position="237"/>
        <end position="248"/>
    </location>
</feature>
<dbReference type="Pfam" id="PF00226">
    <property type="entry name" value="DnaJ"/>
    <property type="match status" value="1"/>
</dbReference>
<dbReference type="PANTHER" id="PTHR44145:SF3">
    <property type="entry name" value="DNAJ HOMOLOG SUBFAMILY A MEMBER 3, MITOCHONDRIAL"/>
    <property type="match status" value="1"/>
</dbReference>
<dbReference type="InterPro" id="IPR001623">
    <property type="entry name" value="DnaJ_domain"/>
</dbReference>
<proteinExistence type="predicted"/>
<evidence type="ECO:0000256" key="1">
    <source>
        <dbReference type="ARBA" id="ARBA00023186"/>
    </source>
</evidence>
<dbReference type="PRINTS" id="PR00625">
    <property type="entry name" value="JDOMAIN"/>
</dbReference>
<dbReference type="CDD" id="cd06257">
    <property type="entry name" value="DnaJ"/>
    <property type="match status" value="1"/>
</dbReference>
<accession>A0ABR1J3J1</accession>
<feature type="region of interest" description="Disordered" evidence="2">
    <location>
        <begin position="124"/>
        <end position="193"/>
    </location>
</feature>
<name>A0ABR1J3J1_9AGAR</name>
<dbReference type="InterPro" id="IPR018253">
    <property type="entry name" value="DnaJ_domain_CS"/>
</dbReference>
<organism evidence="4 5">
    <name type="scientific">Marasmiellus scandens</name>
    <dbReference type="NCBI Taxonomy" id="2682957"/>
    <lineage>
        <taxon>Eukaryota</taxon>
        <taxon>Fungi</taxon>
        <taxon>Dikarya</taxon>
        <taxon>Basidiomycota</taxon>
        <taxon>Agaricomycotina</taxon>
        <taxon>Agaricomycetes</taxon>
        <taxon>Agaricomycetidae</taxon>
        <taxon>Agaricales</taxon>
        <taxon>Marasmiineae</taxon>
        <taxon>Omphalotaceae</taxon>
        <taxon>Marasmiellus</taxon>
    </lineage>
</organism>